<accession>A0A5Q3Q934</accession>
<keyword evidence="3 5" id="KW-1133">Transmembrane helix</keyword>
<dbReference type="AlphaFoldDB" id="A0A5Q3Q934"/>
<feature type="transmembrane region" description="Helical" evidence="5">
    <location>
        <begin position="6"/>
        <end position="30"/>
    </location>
</feature>
<sequence>MSVRVLPAFVAVIIAVVLALVLFVPFVARAHRRHGHLGPGRTFLHFAALLYALGLAAYVLIPLPPTGPGFCAALAHLTPQWEPLRWLAGLPRPGSAADVTSLLSYSTVQQFGFNVLLFVPLGMLARHLARAGVPLTVLLGFATSLFVELTQLTGIWFLYPCPYRLFDVDDLLANTLGAAFGSALAPVLRLVSGPAGSDAGEPRPVGVGRRLLGMVCDALLLWWCGSAVLRASEVLLRETPWEGTIAARTLALWFTPAFALLLCTVFGRGTTLGQHAVLLRATRRDGRAPSAQEAVVRWLGGLGGLAVVQGFLPLLDVPRAGAFVALAWCTIHAFGVTRTHDRRGITGVLAGLTVKDAREDDASLRPPVTRTTPQ</sequence>
<organism evidence="8 9">
    <name type="scientific">Allosaccharopolyspora coralli</name>
    <dbReference type="NCBI Taxonomy" id="2665642"/>
    <lineage>
        <taxon>Bacteria</taxon>
        <taxon>Bacillati</taxon>
        <taxon>Actinomycetota</taxon>
        <taxon>Actinomycetes</taxon>
        <taxon>Pseudonocardiales</taxon>
        <taxon>Pseudonocardiaceae</taxon>
        <taxon>Allosaccharopolyspora</taxon>
    </lineage>
</organism>
<feature type="domain" description="RDD" evidence="7">
    <location>
        <begin position="205"/>
        <end position="315"/>
    </location>
</feature>
<evidence type="ECO:0000256" key="1">
    <source>
        <dbReference type="ARBA" id="ARBA00004141"/>
    </source>
</evidence>
<evidence type="ECO:0000259" key="6">
    <source>
        <dbReference type="Pfam" id="PF04892"/>
    </source>
</evidence>
<keyword evidence="9" id="KW-1185">Reference proteome</keyword>
<feature type="transmembrane region" description="Helical" evidence="5">
    <location>
        <begin position="42"/>
        <end position="61"/>
    </location>
</feature>
<dbReference type="InterPro" id="IPR053150">
    <property type="entry name" value="Teicoplanin_resist-assoc"/>
</dbReference>
<feature type="transmembrane region" description="Helical" evidence="5">
    <location>
        <begin position="111"/>
        <end position="129"/>
    </location>
</feature>
<evidence type="ECO:0000313" key="8">
    <source>
        <dbReference type="EMBL" id="QGK70982.1"/>
    </source>
</evidence>
<keyword evidence="4 5" id="KW-0472">Membrane</keyword>
<dbReference type="RefSeq" id="WP_154077559.1">
    <property type="nucleotide sequence ID" value="NZ_CP045929.1"/>
</dbReference>
<dbReference type="InterPro" id="IPR010432">
    <property type="entry name" value="RDD"/>
</dbReference>
<proteinExistence type="predicted"/>
<feature type="domain" description="VanZ-like" evidence="6">
    <location>
        <begin position="49"/>
        <end position="188"/>
    </location>
</feature>
<evidence type="ECO:0000259" key="7">
    <source>
        <dbReference type="Pfam" id="PF06271"/>
    </source>
</evidence>
<feature type="transmembrane region" description="Helical" evidence="5">
    <location>
        <begin position="251"/>
        <end position="273"/>
    </location>
</feature>
<reference evidence="9" key="1">
    <citation type="submission" date="2019-11" db="EMBL/GenBank/DDBJ databases">
        <title>The complete genome sequence of Saccharopolyspora sp. E2A.</title>
        <authorList>
            <person name="Zhang G."/>
        </authorList>
    </citation>
    <scope>NUCLEOTIDE SEQUENCE [LARGE SCALE GENOMIC DNA]</scope>
    <source>
        <strain evidence="9">E2A</strain>
    </source>
</reference>
<name>A0A5Q3Q934_9PSEU</name>
<evidence type="ECO:0000256" key="5">
    <source>
        <dbReference type="SAM" id="Phobius"/>
    </source>
</evidence>
<evidence type="ECO:0000256" key="4">
    <source>
        <dbReference type="ARBA" id="ARBA00023136"/>
    </source>
</evidence>
<dbReference type="Pfam" id="PF04892">
    <property type="entry name" value="VanZ"/>
    <property type="match status" value="1"/>
</dbReference>
<feature type="transmembrane region" description="Helical" evidence="5">
    <location>
        <begin position="320"/>
        <end position="337"/>
    </location>
</feature>
<gene>
    <name evidence="8" type="ORF">GIY23_16960</name>
</gene>
<dbReference type="PANTHER" id="PTHR36834:SF1">
    <property type="entry name" value="INTEGRAL MEMBRANE PROTEIN"/>
    <property type="match status" value="1"/>
</dbReference>
<dbReference type="EMBL" id="CP045929">
    <property type="protein sequence ID" value="QGK70982.1"/>
    <property type="molecule type" value="Genomic_DNA"/>
</dbReference>
<dbReference type="Pfam" id="PF06271">
    <property type="entry name" value="RDD"/>
    <property type="match status" value="1"/>
</dbReference>
<keyword evidence="2 5" id="KW-0812">Transmembrane</keyword>
<evidence type="ECO:0000256" key="2">
    <source>
        <dbReference type="ARBA" id="ARBA00022692"/>
    </source>
</evidence>
<protein>
    <submittedName>
        <fullName evidence="8">VanZ family protein</fullName>
    </submittedName>
</protein>
<dbReference type="PANTHER" id="PTHR36834">
    <property type="entry name" value="MEMBRANE PROTEIN-RELATED"/>
    <property type="match status" value="1"/>
</dbReference>
<comment type="subcellular location">
    <subcellularLocation>
        <location evidence="1">Membrane</location>
        <topology evidence="1">Multi-pass membrane protein</topology>
    </subcellularLocation>
</comment>
<feature type="transmembrane region" description="Helical" evidence="5">
    <location>
        <begin position="294"/>
        <end position="314"/>
    </location>
</feature>
<evidence type="ECO:0000313" key="9">
    <source>
        <dbReference type="Proteomes" id="UP000371041"/>
    </source>
</evidence>
<dbReference type="KEGG" id="sace:GIY23_16960"/>
<evidence type="ECO:0000256" key="3">
    <source>
        <dbReference type="ARBA" id="ARBA00022989"/>
    </source>
</evidence>
<dbReference type="GO" id="GO:0016020">
    <property type="term" value="C:membrane"/>
    <property type="evidence" value="ECO:0007669"/>
    <property type="project" value="UniProtKB-SubCell"/>
</dbReference>
<dbReference type="InterPro" id="IPR006976">
    <property type="entry name" value="VanZ-like"/>
</dbReference>
<feature type="transmembrane region" description="Helical" evidence="5">
    <location>
        <begin position="136"/>
        <end position="159"/>
    </location>
</feature>
<dbReference type="Proteomes" id="UP000371041">
    <property type="component" value="Chromosome"/>
</dbReference>